<dbReference type="GO" id="GO:0016020">
    <property type="term" value="C:membrane"/>
    <property type="evidence" value="ECO:0007669"/>
    <property type="project" value="UniProtKB-SubCell"/>
</dbReference>
<comment type="subcellular location">
    <subcellularLocation>
        <location evidence="1">Membrane</location>
        <topology evidence="1">Single-pass membrane protein</topology>
    </subcellularLocation>
</comment>
<feature type="compositionally biased region" description="Low complexity" evidence="5">
    <location>
        <begin position="142"/>
        <end position="163"/>
    </location>
</feature>
<feature type="domain" description="TonB C-terminal" evidence="6">
    <location>
        <begin position="214"/>
        <end position="274"/>
    </location>
</feature>
<dbReference type="InterPro" id="IPR037682">
    <property type="entry name" value="TonB_C"/>
</dbReference>
<keyword evidence="4" id="KW-0472">Membrane</keyword>
<evidence type="ECO:0000256" key="4">
    <source>
        <dbReference type="ARBA" id="ARBA00023136"/>
    </source>
</evidence>
<evidence type="ECO:0000313" key="8">
    <source>
        <dbReference type="Proteomes" id="UP001150924"/>
    </source>
</evidence>
<evidence type="ECO:0000256" key="3">
    <source>
        <dbReference type="ARBA" id="ARBA00022989"/>
    </source>
</evidence>
<feature type="compositionally biased region" description="Pro residues" evidence="5">
    <location>
        <begin position="101"/>
        <end position="110"/>
    </location>
</feature>
<reference evidence="7" key="1">
    <citation type="submission" date="2022-11" db="EMBL/GenBank/DDBJ databases">
        <title>Minimal conservation of predation-associated metabolite biosynthetic gene clusters underscores biosynthetic potential of Myxococcota including descriptions for ten novel species: Archangium lansinium sp. nov., Myxococcus landrumus sp. nov., Nannocystis bai.</title>
        <authorList>
            <person name="Ahearne A."/>
            <person name="Stevens C."/>
            <person name="Phillips K."/>
        </authorList>
    </citation>
    <scope>NUCLEOTIDE SEQUENCE</scope>
    <source>
        <strain evidence="7">Na p29</strain>
    </source>
</reference>
<keyword evidence="2" id="KW-0812">Transmembrane</keyword>
<dbReference type="Pfam" id="PF03544">
    <property type="entry name" value="TonB_C"/>
    <property type="match status" value="1"/>
</dbReference>
<evidence type="ECO:0000313" key="7">
    <source>
        <dbReference type="EMBL" id="MCY1005053.1"/>
    </source>
</evidence>
<dbReference type="NCBIfam" id="TIGR01352">
    <property type="entry name" value="tonB_Cterm"/>
    <property type="match status" value="1"/>
</dbReference>
<feature type="compositionally biased region" description="Pro residues" evidence="5">
    <location>
        <begin position="164"/>
        <end position="179"/>
    </location>
</feature>
<dbReference type="EMBL" id="JAPNKE010000002">
    <property type="protein sequence ID" value="MCY1005053.1"/>
    <property type="molecule type" value="Genomic_DNA"/>
</dbReference>
<dbReference type="InterPro" id="IPR006260">
    <property type="entry name" value="TonB/TolA_C"/>
</dbReference>
<accession>A0A9X3IWR4</accession>
<dbReference type="SUPFAM" id="SSF74653">
    <property type="entry name" value="TolA/TonB C-terminal domain"/>
    <property type="match status" value="1"/>
</dbReference>
<protein>
    <submittedName>
        <fullName evidence="7">TonB family protein</fullName>
    </submittedName>
</protein>
<feature type="region of interest" description="Disordered" evidence="5">
    <location>
        <begin position="142"/>
        <end position="190"/>
    </location>
</feature>
<organism evidence="7 8">
    <name type="scientific">Nannocystis pusilla</name>
    <dbReference type="NCBI Taxonomy" id="889268"/>
    <lineage>
        <taxon>Bacteria</taxon>
        <taxon>Pseudomonadati</taxon>
        <taxon>Myxococcota</taxon>
        <taxon>Polyangia</taxon>
        <taxon>Nannocystales</taxon>
        <taxon>Nannocystaceae</taxon>
        <taxon>Nannocystis</taxon>
    </lineage>
</organism>
<dbReference type="AlphaFoldDB" id="A0A9X3IWR4"/>
<feature type="region of interest" description="Disordered" evidence="5">
    <location>
        <begin position="68"/>
        <end position="116"/>
    </location>
</feature>
<dbReference type="Proteomes" id="UP001150924">
    <property type="component" value="Unassembled WGS sequence"/>
</dbReference>
<sequence>MTRPGIAAQVFAAAAPPASRRHHAIVVAVLLHLGVAVMILRAQPTLETWSATMAARVHDELTRLQLADVERTEPTPPPPEPPPSEPPPAASEPAPAVASAPPAPSRPARPAPARAGKVVAAPPGALDLTGDVVVVGNASAYVGGATSSTGTGTKPVPNASSEPSPAPPPAPTASPPPASPGAVDRSRPVALASDEWNCPWPLEADGLALDEQVATIRVTVDARGVVESAELVTDPGDGFGAAALACARRTRFTPALDRDGRPVRAPSPAIRVHFTRDR</sequence>
<keyword evidence="3" id="KW-1133">Transmembrane helix</keyword>
<dbReference type="GO" id="GO:0055085">
    <property type="term" value="P:transmembrane transport"/>
    <property type="evidence" value="ECO:0007669"/>
    <property type="project" value="InterPro"/>
</dbReference>
<evidence type="ECO:0000256" key="2">
    <source>
        <dbReference type="ARBA" id="ARBA00022692"/>
    </source>
</evidence>
<gene>
    <name evidence="7" type="ORF">OV079_05605</name>
</gene>
<dbReference type="RefSeq" id="WP_267766672.1">
    <property type="nucleotide sequence ID" value="NZ_JAPNKE010000002.1"/>
</dbReference>
<dbReference type="Gene3D" id="3.30.1150.10">
    <property type="match status" value="1"/>
</dbReference>
<evidence type="ECO:0000259" key="6">
    <source>
        <dbReference type="Pfam" id="PF03544"/>
    </source>
</evidence>
<evidence type="ECO:0000256" key="1">
    <source>
        <dbReference type="ARBA" id="ARBA00004167"/>
    </source>
</evidence>
<comment type="caution">
    <text evidence="7">The sequence shown here is derived from an EMBL/GenBank/DDBJ whole genome shotgun (WGS) entry which is preliminary data.</text>
</comment>
<evidence type="ECO:0000256" key="5">
    <source>
        <dbReference type="SAM" id="MobiDB-lite"/>
    </source>
</evidence>
<proteinExistence type="predicted"/>
<name>A0A9X3IWR4_9BACT</name>
<keyword evidence="8" id="KW-1185">Reference proteome</keyword>
<feature type="compositionally biased region" description="Pro residues" evidence="5">
    <location>
        <begin position="74"/>
        <end position="90"/>
    </location>
</feature>
<feature type="compositionally biased region" description="Low complexity" evidence="5">
    <location>
        <begin position="91"/>
        <end position="100"/>
    </location>
</feature>